<gene>
    <name evidence="3" type="ORF">ACFORL_12510</name>
</gene>
<dbReference type="RefSeq" id="WP_382344550.1">
    <property type="nucleotide sequence ID" value="NZ_JBHSAB010000031.1"/>
</dbReference>
<accession>A0ABV8CI56</accession>
<reference evidence="4" key="1">
    <citation type="journal article" date="2019" name="Int. J. Syst. Evol. Microbiol.">
        <title>The Global Catalogue of Microorganisms (GCM) 10K type strain sequencing project: providing services to taxonomists for standard genome sequencing and annotation.</title>
        <authorList>
            <consortium name="The Broad Institute Genomics Platform"/>
            <consortium name="The Broad Institute Genome Sequencing Center for Infectious Disease"/>
            <person name="Wu L."/>
            <person name="Ma J."/>
        </authorList>
    </citation>
    <scope>NUCLEOTIDE SEQUENCE [LARGE SCALE GENOMIC DNA]</scope>
    <source>
        <strain evidence="4">CCUG 59858</strain>
    </source>
</reference>
<protein>
    <submittedName>
        <fullName evidence="3">RsiV family protein</fullName>
    </submittedName>
</protein>
<evidence type="ECO:0000313" key="4">
    <source>
        <dbReference type="Proteomes" id="UP001595758"/>
    </source>
</evidence>
<dbReference type="Gene3D" id="3.30.565.40">
    <property type="entry name" value="Fervidobacterium nodosum Rt17-B1 like"/>
    <property type="match status" value="1"/>
</dbReference>
<dbReference type="InterPro" id="IPR021729">
    <property type="entry name" value="DUF3298"/>
</dbReference>
<dbReference type="Proteomes" id="UP001595758">
    <property type="component" value="Unassembled WGS sequence"/>
</dbReference>
<keyword evidence="4" id="KW-1185">Reference proteome</keyword>
<dbReference type="Pfam" id="PF11738">
    <property type="entry name" value="DUF3298"/>
    <property type="match status" value="1"/>
</dbReference>
<evidence type="ECO:0000313" key="3">
    <source>
        <dbReference type="EMBL" id="MFC3909891.1"/>
    </source>
</evidence>
<keyword evidence="1" id="KW-0732">Signal</keyword>
<comment type="caution">
    <text evidence="3">The sequence shown here is derived from an EMBL/GenBank/DDBJ whole genome shotgun (WGS) entry which is preliminary data.</text>
</comment>
<evidence type="ECO:0000259" key="2">
    <source>
        <dbReference type="Pfam" id="PF11738"/>
    </source>
</evidence>
<organism evidence="3 4">
    <name type="scientific">Legionella dresdenensis</name>
    <dbReference type="NCBI Taxonomy" id="450200"/>
    <lineage>
        <taxon>Bacteria</taxon>
        <taxon>Pseudomonadati</taxon>
        <taxon>Pseudomonadota</taxon>
        <taxon>Gammaproteobacteria</taxon>
        <taxon>Legionellales</taxon>
        <taxon>Legionellaceae</taxon>
        <taxon>Legionella</taxon>
    </lineage>
</organism>
<feature type="chain" id="PRO_5045495383" evidence="1">
    <location>
        <begin position="25"/>
        <end position="226"/>
    </location>
</feature>
<dbReference type="Gene3D" id="3.90.640.20">
    <property type="entry name" value="Heat-shock cognate protein, ATPase"/>
    <property type="match status" value="1"/>
</dbReference>
<name>A0ABV8CI56_9GAMM</name>
<evidence type="ECO:0000256" key="1">
    <source>
        <dbReference type="SAM" id="SignalP"/>
    </source>
</evidence>
<feature type="signal peptide" evidence="1">
    <location>
        <begin position="1"/>
        <end position="24"/>
    </location>
</feature>
<dbReference type="InterPro" id="IPR037126">
    <property type="entry name" value="PdaC/RsiV-like_sf"/>
</dbReference>
<proteinExistence type="predicted"/>
<dbReference type="EMBL" id="JBHSAB010000031">
    <property type="protein sequence ID" value="MFC3909891.1"/>
    <property type="molecule type" value="Genomic_DNA"/>
</dbReference>
<feature type="domain" description="DUF3298" evidence="2">
    <location>
        <begin position="133"/>
        <end position="208"/>
    </location>
</feature>
<sequence length="226" mass="25495">MNKFTMAAASLLLVLSGVNFNVYAKTVEVKKETKNLILDIKYPQGFNKPVDQTIKKLVDSAQKKAVNDSVVDDLPADVPGKNGLYINFQQQFQNQHALSLQFDISYNARGAAHPNNTIKTLNFIDGKEVGLDQLFKPNSGYLAKLAEISRNKFLENKDFDPKWVTEGTEPKIENYKNWYFSQSGLVIVFDTYQVAAYVYGPQTVTVPYAVLKDMLQERVSNLVWGN</sequence>